<dbReference type="CDD" id="cd18186">
    <property type="entry name" value="BTB_POZ_ZBTB_KLHL-like"/>
    <property type="match status" value="1"/>
</dbReference>
<name>A0A0C9UZD4_SPHS4</name>
<sequence length="366" mass="41750">METNIPDATTSLLATVSPSDTYCYAPYWHEDGDIILTAQDNQGKENQFRIHHIMLCLHSPVFREMYALGMQTIDKAEETPIVPLKDDSVEDVRALLLVLYKGFELYANPESLTFDDALGVLRLAHKYQMDQLRLSMIKLLQLSWSLNYGEYKQVIASLSVTEKEKRLYKSIKLMNAARLTECHELLLPAVFEVTNSISDGLSGGIDGIELLSSEDWRRIMKGRASWLRRLETLEKAGNFMSARAFLWDNSLPDEKRLSIFETRGNFAAGKCTYTKESVKFCLIAFKRIKGLVGRAVLDGISIPDACGTWNAQEFKLSEGCCDGCSNWMVSLIRNKEEEIWENIPEDFDLPKVDQKEYKKTHIQHIL</sequence>
<gene>
    <name evidence="2" type="ORF">M422DRAFT_256775</name>
</gene>
<evidence type="ECO:0000313" key="3">
    <source>
        <dbReference type="Proteomes" id="UP000054279"/>
    </source>
</evidence>
<dbReference type="SMART" id="SM00225">
    <property type="entry name" value="BTB"/>
    <property type="match status" value="1"/>
</dbReference>
<dbReference type="Gene3D" id="3.30.710.10">
    <property type="entry name" value="Potassium Channel Kv1.1, Chain A"/>
    <property type="match status" value="1"/>
</dbReference>
<protein>
    <recommendedName>
        <fullName evidence="1">BTB domain-containing protein</fullName>
    </recommendedName>
</protein>
<proteinExistence type="predicted"/>
<dbReference type="AlphaFoldDB" id="A0A0C9UZD4"/>
<dbReference type="PROSITE" id="PS50097">
    <property type="entry name" value="BTB"/>
    <property type="match status" value="1"/>
</dbReference>
<reference evidence="2 3" key="1">
    <citation type="submission" date="2014-06" db="EMBL/GenBank/DDBJ databases">
        <title>Evolutionary Origins and Diversification of the Mycorrhizal Mutualists.</title>
        <authorList>
            <consortium name="DOE Joint Genome Institute"/>
            <consortium name="Mycorrhizal Genomics Consortium"/>
            <person name="Kohler A."/>
            <person name="Kuo A."/>
            <person name="Nagy L.G."/>
            <person name="Floudas D."/>
            <person name="Copeland A."/>
            <person name="Barry K.W."/>
            <person name="Cichocki N."/>
            <person name="Veneault-Fourrey C."/>
            <person name="LaButti K."/>
            <person name="Lindquist E.A."/>
            <person name="Lipzen A."/>
            <person name="Lundell T."/>
            <person name="Morin E."/>
            <person name="Murat C."/>
            <person name="Riley R."/>
            <person name="Ohm R."/>
            <person name="Sun H."/>
            <person name="Tunlid A."/>
            <person name="Henrissat B."/>
            <person name="Grigoriev I.V."/>
            <person name="Hibbett D.S."/>
            <person name="Martin F."/>
        </authorList>
    </citation>
    <scope>NUCLEOTIDE SEQUENCE [LARGE SCALE GENOMIC DNA]</scope>
    <source>
        <strain evidence="2 3">SS14</strain>
    </source>
</reference>
<feature type="domain" description="BTB" evidence="1">
    <location>
        <begin position="32"/>
        <end position="102"/>
    </location>
</feature>
<dbReference type="HOGENOM" id="CLU_756877_0_0_1"/>
<evidence type="ECO:0000259" key="1">
    <source>
        <dbReference type="PROSITE" id="PS50097"/>
    </source>
</evidence>
<dbReference type="InterPro" id="IPR011333">
    <property type="entry name" value="SKP1/BTB/POZ_sf"/>
</dbReference>
<dbReference type="Pfam" id="PF00651">
    <property type="entry name" value="BTB"/>
    <property type="match status" value="1"/>
</dbReference>
<dbReference type="EMBL" id="KN837145">
    <property type="protein sequence ID" value="KIJ40239.1"/>
    <property type="molecule type" value="Genomic_DNA"/>
</dbReference>
<dbReference type="OrthoDB" id="2984659at2759"/>
<organism evidence="2 3">
    <name type="scientific">Sphaerobolus stellatus (strain SS14)</name>
    <dbReference type="NCBI Taxonomy" id="990650"/>
    <lineage>
        <taxon>Eukaryota</taxon>
        <taxon>Fungi</taxon>
        <taxon>Dikarya</taxon>
        <taxon>Basidiomycota</taxon>
        <taxon>Agaricomycotina</taxon>
        <taxon>Agaricomycetes</taxon>
        <taxon>Phallomycetidae</taxon>
        <taxon>Geastrales</taxon>
        <taxon>Sphaerobolaceae</taxon>
        <taxon>Sphaerobolus</taxon>
    </lineage>
</organism>
<keyword evidence="3" id="KW-1185">Reference proteome</keyword>
<dbReference type="InterPro" id="IPR000210">
    <property type="entry name" value="BTB/POZ_dom"/>
</dbReference>
<dbReference type="SUPFAM" id="SSF54695">
    <property type="entry name" value="POZ domain"/>
    <property type="match status" value="1"/>
</dbReference>
<evidence type="ECO:0000313" key="2">
    <source>
        <dbReference type="EMBL" id="KIJ40239.1"/>
    </source>
</evidence>
<dbReference type="Proteomes" id="UP000054279">
    <property type="component" value="Unassembled WGS sequence"/>
</dbReference>
<accession>A0A0C9UZD4</accession>